<accession>A0AAN8CU50</accession>
<proteinExistence type="predicted"/>
<comment type="caution">
    <text evidence="2">The sequence shown here is derived from an EMBL/GenBank/DDBJ whole genome shotgun (WGS) entry which is preliminary data.</text>
</comment>
<sequence>MSAPRRRRLSAESQQLAFKVSASAQELEEGPDHGGGGGGGGGGGKEEGEERRRGRKGGGYSGNPTNQHYLSS</sequence>
<organism evidence="2 3">
    <name type="scientific">Champsocephalus esox</name>
    <name type="common">pike icefish</name>
    <dbReference type="NCBI Taxonomy" id="159716"/>
    <lineage>
        <taxon>Eukaryota</taxon>
        <taxon>Metazoa</taxon>
        <taxon>Chordata</taxon>
        <taxon>Craniata</taxon>
        <taxon>Vertebrata</taxon>
        <taxon>Euteleostomi</taxon>
        <taxon>Actinopterygii</taxon>
        <taxon>Neopterygii</taxon>
        <taxon>Teleostei</taxon>
        <taxon>Neoteleostei</taxon>
        <taxon>Acanthomorphata</taxon>
        <taxon>Eupercaria</taxon>
        <taxon>Perciformes</taxon>
        <taxon>Notothenioidei</taxon>
        <taxon>Channichthyidae</taxon>
        <taxon>Champsocephalus</taxon>
    </lineage>
</organism>
<evidence type="ECO:0000256" key="1">
    <source>
        <dbReference type="SAM" id="MobiDB-lite"/>
    </source>
</evidence>
<protein>
    <submittedName>
        <fullName evidence="2">Uncharacterized protein</fullName>
    </submittedName>
</protein>
<dbReference type="EMBL" id="JAULUE010002048">
    <property type="protein sequence ID" value="KAK5910451.1"/>
    <property type="molecule type" value="Genomic_DNA"/>
</dbReference>
<evidence type="ECO:0000313" key="3">
    <source>
        <dbReference type="Proteomes" id="UP001335648"/>
    </source>
</evidence>
<feature type="compositionally biased region" description="Polar residues" evidence="1">
    <location>
        <begin position="62"/>
        <end position="72"/>
    </location>
</feature>
<dbReference type="AlphaFoldDB" id="A0AAN8CU50"/>
<dbReference type="Proteomes" id="UP001335648">
    <property type="component" value="Unassembled WGS sequence"/>
</dbReference>
<feature type="compositionally biased region" description="Gly residues" evidence="1">
    <location>
        <begin position="33"/>
        <end position="43"/>
    </location>
</feature>
<keyword evidence="3" id="KW-1185">Reference proteome</keyword>
<gene>
    <name evidence="2" type="ORF">CesoFtcFv8_004284</name>
</gene>
<feature type="region of interest" description="Disordered" evidence="1">
    <location>
        <begin position="20"/>
        <end position="72"/>
    </location>
</feature>
<evidence type="ECO:0000313" key="2">
    <source>
        <dbReference type="EMBL" id="KAK5910451.1"/>
    </source>
</evidence>
<name>A0AAN8CU50_9TELE</name>
<reference evidence="2 3" key="1">
    <citation type="journal article" date="2023" name="Mol. Biol. Evol.">
        <title>Genomics of Secondarily Temperate Adaptation in the Only Non-Antarctic Icefish.</title>
        <authorList>
            <person name="Rivera-Colon A.G."/>
            <person name="Rayamajhi N."/>
            <person name="Minhas B.F."/>
            <person name="Madrigal G."/>
            <person name="Bilyk K.T."/>
            <person name="Yoon V."/>
            <person name="Hune M."/>
            <person name="Gregory S."/>
            <person name="Cheng C.H.C."/>
            <person name="Catchen J.M."/>
        </authorList>
    </citation>
    <scope>NUCLEOTIDE SEQUENCE [LARGE SCALE GENOMIC DNA]</scope>
    <source>
        <strain evidence="2">JC2023a</strain>
    </source>
</reference>